<dbReference type="InterPro" id="IPR001214">
    <property type="entry name" value="SET_dom"/>
</dbReference>
<evidence type="ECO:0000256" key="1">
    <source>
        <dbReference type="ARBA" id="ARBA00022737"/>
    </source>
</evidence>
<dbReference type="CDD" id="cd20071">
    <property type="entry name" value="SET_SMYD"/>
    <property type="match status" value="1"/>
</dbReference>
<dbReference type="EMBL" id="JAGFBS010000003">
    <property type="protein sequence ID" value="KAG6380132.1"/>
    <property type="molecule type" value="Genomic_DNA"/>
</dbReference>
<organism evidence="3 4">
    <name type="scientific">Boletus reticuloceps</name>
    <dbReference type="NCBI Taxonomy" id="495285"/>
    <lineage>
        <taxon>Eukaryota</taxon>
        <taxon>Fungi</taxon>
        <taxon>Dikarya</taxon>
        <taxon>Basidiomycota</taxon>
        <taxon>Agaricomycotina</taxon>
        <taxon>Agaricomycetes</taxon>
        <taxon>Agaricomycetidae</taxon>
        <taxon>Boletales</taxon>
        <taxon>Boletineae</taxon>
        <taxon>Boletaceae</taxon>
        <taxon>Boletoideae</taxon>
        <taxon>Boletus</taxon>
    </lineage>
</organism>
<dbReference type="AlphaFoldDB" id="A0A8I2YZR8"/>
<name>A0A8I2YZR8_9AGAM</name>
<dbReference type="OrthoDB" id="3036502at2759"/>
<dbReference type="Gene3D" id="3.40.50.300">
    <property type="entry name" value="P-loop containing nucleotide triphosphate hydrolases"/>
    <property type="match status" value="1"/>
</dbReference>
<dbReference type="Gene3D" id="2.170.270.10">
    <property type="entry name" value="SET domain"/>
    <property type="match status" value="1"/>
</dbReference>
<dbReference type="Proteomes" id="UP000683000">
    <property type="component" value="Unassembled WGS sequence"/>
</dbReference>
<protein>
    <recommendedName>
        <fullName evidence="2">SET domain-containing protein</fullName>
    </recommendedName>
</protein>
<dbReference type="InterPro" id="IPR056884">
    <property type="entry name" value="NPHP3-like_N"/>
</dbReference>
<evidence type="ECO:0000313" key="4">
    <source>
        <dbReference type="Proteomes" id="UP000683000"/>
    </source>
</evidence>
<evidence type="ECO:0000259" key="2">
    <source>
        <dbReference type="PROSITE" id="PS50280"/>
    </source>
</evidence>
<dbReference type="PROSITE" id="PS50280">
    <property type="entry name" value="SET"/>
    <property type="match status" value="1"/>
</dbReference>
<dbReference type="InterPro" id="IPR046341">
    <property type="entry name" value="SET_dom_sf"/>
</dbReference>
<comment type="caution">
    <text evidence="3">The sequence shown here is derived from an EMBL/GenBank/DDBJ whole genome shotgun (WGS) entry which is preliminary data.</text>
</comment>
<dbReference type="SUPFAM" id="SSF82199">
    <property type="entry name" value="SET domain"/>
    <property type="match status" value="1"/>
</dbReference>
<dbReference type="Pfam" id="PF24883">
    <property type="entry name" value="NPHP3_N"/>
    <property type="match status" value="1"/>
</dbReference>
<dbReference type="PANTHER" id="PTHR10039:SF14">
    <property type="entry name" value="NACHT DOMAIN-CONTAINING PROTEIN"/>
    <property type="match status" value="1"/>
</dbReference>
<dbReference type="InterPro" id="IPR027417">
    <property type="entry name" value="P-loop_NTPase"/>
</dbReference>
<dbReference type="Pfam" id="PF00856">
    <property type="entry name" value="SET"/>
    <property type="match status" value="1"/>
</dbReference>
<evidence type="ECO:0000313" key="3">
    <source>
        <dbReference type="EMBL" id="KAG6380132.1"/>
    </source>
</evidence>
<accession>A0A8I2YZR8</accession>
<sequence>MDSESRPTSPVPEFDVRARIDQFSSLLSRTIICFCQFLASDSESEGPRRRLLDEYITVGGAANSTKILLDTSDERKAEGYLERRRKVESLWVPEGPLAQFAAHMENACNIMSNAIEEHKKVATPTRRRGPFPVSLEMLNEEIRLIQVYKQQTADVLYDDFYKSHRKLDPKIQLAVDIVEWLGFIDVTDRQEFMSRERHEGTCNWILNPDVCQRYHEWWSATEGFLWIRGKAASGKSVILAAIVDRIFKELWKKIEEQEKRDGYKREFDEPPYILPEFFPAFYFFDFRDTRSLKTSTFFKSLFVQFLQVPEPDLAVTFPDLTKRYLDDLPPPTDLETFQGLVLRAMRSHEKKAIFIDGLNECDDVPVVMAFLERAMQETNVRVLVASRPDPDILAKYRGRPTINLEDYIGCTNADMREWLMKRMMDHSRLHAIPEHKKIEVLDAVTKFAKGSFWHAQCIVDSLEVCRSVAQVNIMIREAPTDLETIHYDLLRRVNERSEDVQLILSRLNWDILHQLRLNDDLTVVTPEDMLMLCGNLVKIDDRTARLGLGHPTVRNFLTQPPPEDEKFSRYFFDAHAIHRDLALRSITYIMTDDIEKAIAKSYTQAFMFDISRRYSIVDRCPMLTYVFEGGFEYLRYYTQEDDDAIDLLVLLQNHIPEKPDKFSEVLQALHDRTEDTPYQWIVEEKELALGILVRFGPPWMLKRYLLRRRDLVEGEEKDKLVRWAEKIGRYDLGDMLVAFELPELVEKMEVESQGPEQAPVGNGVGDSQDVMMADEHCYHDTILTCYQKVDLPSDESLRTGRAGRPQQRCRYTEHGTDMFPSDSPELAILSGSSYFELQTTTHGGRSLFATTDIAPGTRIHSCEAPFVHIIYRDYRKEVCAHCFAYSASDHALSTVGSSRTWSVKWSRAGQARTRKRFKSPQEELKIKFMLPSFEPGDRSITQKVIDAAWESGKALIASGAHLTLYYSTLHIEDMELEIARSLAAAIVHRYCDERLSPSDSTSQTTCNRSESWPQLLNLQTNELCNIQTRPYMLNAYLRIYVFLSNTLPKYLRKYTSTVREVLARDTGNAFGIWDGDRRDEMTGWGIWVSASYFNHSCIPNVQKKRVGRELRFEASRRIHAGEELCVSYIDTDLPADQRRRELEESWFFTCRCLRCEKETTRYLAERHLLACVFE</sequence>
<feature type="domain" description="SET" evidence="2">
    <location>
        <begin position="824"/>
        <end position="1129"/>
    </location>
</feature>
<dbReference type="SUPFAM" id="SSF52540">
    <property type="entry name" value="P-loop containing nucleoside triphosphate hydrolases"/>
    <property type="match status" value="1"/>
</dbReference>
<gene>
    <name evidence="3" type="ORF">JVT61DRAFT_8219</name>
</gene>
<reference evidence="3" key="1">
    <citation type="submission" date="2021-03" db="EMBL/GenBank/DDBJ databases">
        <title>Evolutionary innovations through gain and loss of genes in the ectomycorrhizal Boletales.</title>
        <authorList>
            <person name="Wu G."/>
            <person name="Miyauchi S."/>
            <person name="Morin E."/>
            <person name="Yang Z.-L."/>
            <person name="Xu J."/>
            <person name="Martin F.M."/>
        </authorList>
    </citation>
    <scope>NUCLEOTIDE SEQUENCE</scope>
    <source>
        <strain evidence="3">BR01</strain>
    </source>
</reference>
<keyword evidence="1" id="KW-0677">Repeat</keyword>
<keyword evidence="4" id="KW-1185">Reference proteome</keyword>
<proteinExistence type="predicted"/>
<dbReference type="PANTHER" id="PTHR10039">
    <property type="entry name" value="AMELOGENIN"/>
    <property type="match status" value="1"/>
</dbReference>